<dbReference type="Pfam" id="PF00251">
    <property type="entry name" value="Glyco_hydro_32N"/>
    <property type="match status" value="1"/>
</dbReference>
<evidence type="ECO:0000259" key="5">
    <source>
        <dbReference type="Pfam" id="PF00251"/>
    </source>
</evidence>
<dbReference type="Proteomes" id="UP000789524">
    <property type="component" value="Unassembled WGS sequence"/>
</dbReference>
<dbReference type="GO" id="GO:0005975">
    <property type="term" value="P:carbohydrate metabolic process"/>
    <property type="evidence" value="ECO:0007669"/>
    <property type="project" value="InterPro"/>
</dbReference>
<proteinExistence type="inferred from homology"/>
<dbReference type="GO" id="GO:0004564">
    <property type="term" value="F:beta-fructofuranosidase activity"/>
    <property type="evidence" value="ECO:0007669"/>
    <property type="project" value="UniProtKB-EC"/>
</dbReference>
<feature type="domain" description="Glycosyl hydrolase family 32 C-terminal" evidence="6">
    <location>
        <begin position="334"/>
        <end position="418"/>
    </location>
</feature>
<accession>A0A8J2VSN6</accession>
<dbReference type="Gene3D" id="2.115.10.20">
    <property type="entry name" value="Glycosyl hydrolase domain, family 43"/>
    <property type="match status" value="1"/>
</dbReference>
<dbReference type="OrthoDB" id="202537at2759"/>
<comment type="caution">
    <text evidence="7">The sequence shown here is derived from an EMBL/GenBank/DDBJ whole genome shotgun (WGS) entry which is preliminary data.</text>
</comment>
<keyword evidence="8" id="KW-1185">Reference proteome</keyword>
<dbReference type="InterPro" id="IPR023296">
    <property type="entry name" value="Glyco_hydro_beta-prop_sf"/>
</dbReference>
<evidence type="ECO:0000256" key="3">
    <source>
        <dbReference type="ARBA" id="ARBA00023295"/>
    </source>
</evidence>
<reference evidence="7" key="1">
    <citation type="submission" date="2021-09" db="EMBL/GenBank/DDBJ databases">
        <authorList>
            <person name="Martin H S."/>
        </authorList>
    </citation>
    <scope>NUCLEOTIDE SEQUENCE</scope>
</reference>
<feature type="domain" description="Glycosyl hydrolase family 32 N-terminal" evidence="5">
    <location>
        <begin position="1"/>
        <end position="301"/>
    </location>
</feature>
<dbReference type="EC" id="3.2.1.26" evidence="4"/>
<evidence type="ECO:0000256" key="1">
    <source>
        <dbReference type="ARBA" id="ARBA00009902"/>
    </source>
</evidence>
<dbReference type="InterPro" id="IPR013320">
    <property type="entry name" value="ConA-like_dom_sf"/>
</dbReference>
<evidence type="ECO:0000313" key="7">
    <source>
        <dbReference type="EMBL" id="CAG9562926.1"/>
    </source>
</evidence>
<dbReference type="InterPro" id="IPR013148">
    <property type="entry name" value="Glyco_hydro_32_N"/>
</dbReference>
<evidence type="ECO:0000256" key="4">
    <source>
        <dbReference type="RuleBase" id="RU362110"/>
    </source>
</evidence>
<keyword evidence="2 4" id="KW-0378">Hydrolase</keyword>
<dbReference type="Gene3D" id="2.60.120.560">
    <property type="entry name" value="Exo-inulinase, domain 1"/>
    <property type="match status" value="1"/>
</dbReference>
<dbReference type="AlphaFoldDB" id="A0A8J2VSN6"/>
<protein>
    <recommendedName>
        <fullName evidence="4">Sucrose-6-phosphate hydrolase</fullName>
        <ecNumber evidence="4">3.2.1.26</ecNumber>
    </recommendedName>
</protein>
<dbReference type="NCBIfam" id="TIGR01322">
    <property type="entry name" value="scrB_fam"/>
    <property type="match status" value="1"/>
</dbReference>
<sequence length="445" mass="50666">MNDPNGFCVYKSEYHLFYQYNPNSSYEPGIAHWGHAKSSDLFTWENLPIAMYPDKSYDRTGVFSGSALVEDDIMFLFYTGNVNLPGSTPDHEQQQALAISKDGINVTKYQRNPILKGLEHQPNIRDPKVWKHENSYYMVLGNSFVNELNQTLGRALLYKSDNKITWEQVSVLHESNGDLGYMFECPDFFELDGKYVLLFSPQGVKAEGDDYKNLYQTGYIVGDFNYSTYEFKPLTQFRELDHGHDFYATQTILDKSNRRIVIAWNDMWETNYPEQKEGFTGQMTIARILLLSQKLTLIQKPVDEVAKILDGLVFTGRGMGGQGLILKDNIGLISISASAERDFVLHFESEDQSRALTIKYDSQNHTVSLDRGGEDGLRRTRWSPVNVMNMNIYVDRSSIELFCGEGEITFSSRYFPVGQSILRLGTGSVADILTLSSIKPTVYLN</sequence>
<dbReference type="GO" id="GO:0005737">
    <property type="term" value="C:cytoplasm"/>
    <property type="evidence" value="ECO:0007669"/>
    <property type="project" value="InterPro"/>
</dbReference>
<keyword evidence="3 4" id="KW-0326">Glycosidase</keyword>
<dbReference type="InterPro" id="IPR006232">
    <property type="entry name" value="Suc6P_hydrolase"/>
</dbReference>
<name>A0A8J2VSN6_9NEOP</name>
<gene>
    <name evidence="7" type="ORF">DCHRY22_LOCUS4184</name>
</gene>
<dbReference type="SUPFAM" id="SSF75005">
    <property type="entry name" value="Arabinanase/levansucrase/invertase"/>
    <property type="match status" value="1"/>
</dbReference>
<dbReference type="InterPro" id="IPR051214">
    <property type="entry name" value="GH32_Enzymes"/>
</dbReference>
<dbReference type="SUPFAM" id="SSF49899">
    <property type="entry name" value="Concanavalin A-like lectins/glucanases"/>
    <property type="match status" value="1"/>
</dbReference>
<dbReference type="EMBL" id="CAKASE010000049">
    <property type="protein sequence ID" value="CAG9562926.1"/>
    <property type="molecule type" value="Genomic_DNA"/>
</dbReference>
<comment type="catalytic activity">
    <reaction evidence="4">
        <text>Hydrolysis of terminal non-reducing beta-D-fructofuranoside residues in beta-D-fructofuranosides.</text>
        <dbReference type="EC" id="3.2.1.26"/>
    </reaction>
</comment>
<evidence type="ECO:0000313" key="8">
    <source>
        <dbReference type="Proteomes" id="UP000789524"/>
    </source>
</evidence>
<dbReference type="InterPro" id="IPR001362">
    <property type="entry name" value="Glyco_hydro_32"/>
</dbReference>
<dbReference type="CDD" id="cd18623">
    <property type="entry name" value="GH32_ScrB-like"/>
    <property type="match status" value="1"/>
</dbReference>
<dbReference type="SMART" id="SM00640">
    <property type="entry name" value="Glyco_32"/>
    <property type="match status" value="1"/>
</dbReference>
<comment type="similarity">
    <text evidence="1 4">Belongs to the glycosyl hydrolase 32 family.</text>
</comment>
<evidence type="ECO:0000259" key="6">
    <source>
        <dbReference type="Pfam" id="PF08244"/>
    </source>
</evidence>
<organism evidence="7 8">
    <name type="scientific">Danaus chrysippus</name>
    <name type="common">African queen</name>
    <dbReference type="NCBI Taxonomy" id="151541"/>
    <lineage>
        <taxon>Eukaryota</taxon>
        <taxon>Metazoa</taxon>
        <taxon>Ecdysozoa</taxon>
        <taxon>Arthropoda</taxon>
        <taxon>Hexapoda</taxon>
        <taxon>Insecta</taxon>
        <taxon>Pterygota</taxon>
        <taxon>Neoptera</taxon>
        <taxon>Endopterygota</taxon>
        <taxon>Lepidoptera</taxon>
        <taxon>Glossata</taxon>
        <taxon>Ditrysia</taxon>
        <taxon>Papilionoidea</taxon>
        <taxon>Nymphalidae</taxon>
        <taxon>Danainae</taxon>
        <taxon>Danaini</taxon>
        <taxon>Danaina</taxon>
        <taxon>Danaus</taxon>
        <taxon>Anosia</taxon>
    </lineage>
</organism>
<dbReference type="InterPro" id="IPR013189">
    <property type="entry name" value="Glyco_hydro_32_C"/>
</dbReference>
<dbReference type="Pfam" id="PF08244">
    <property type="entry name" value="Glyco_hydro_32C"/>
    <property type="match status" value="1"/>
</dbReference>
<dbReference type="PANTHER" id="PTHR43101">
    <property type="entry name" value="BETA-FRUCTOSIDASE"/>
    <property type="match status" value="1"/>
</dbReference>
<dbReference type="PANTHER" id="PTHR43101:SF1">
    <property type="entry name" value="BETA-FRUCTOSIDASE"/>
    <property type="match status" value="1"/>
</dbReference>
<evidence type="ECO:0000256" key="2">
    <source>
        <dbReference type="ARBA" id="ARBA00022801"/>
    </source>
</evidence>